<dbReference type="Pfam" id="PF00072">
    <property type="entry name" value="Response_reg"/>
    <property type="match status" value="1"/>
</dbReference>
<evidence type="ECO:0000313" key="5">
    <source>
        <dbReference type="Proteomes" id="UP001238603"/>
    </source>
</evidence>
<feature type="domain" description="Response regulatory" evidence="2">
    <location>
        <begin position="5"/>
        <end position="120"/>
    </location>
</feature>
<dbReference type="Gene3D" id="3.40.50.2300">
    <property type="match status" value="1"/>
</dbReference>
<dbReference type="PANTHER" id="PTHR45228">
    <property type="entry name" value="CYCLIC DI-GMP PHOSPHODIESTERASE TM_0186-RELATED"/>
    <property type="match status" value="1"/>
</dbReference>
<keyword evidence="1" id="KW-0597">Phosphoprotein</keyword>
<dbReference type="EMBL" id="JASVDS010000001">
    <property type="protein sequence ID" value="MDL5031004.1"/>
    <property type="molecule type" value="Genomic_DNA"/>
</dbReference>
<organism evidence="4 5">
    <name type="scientific">Roseateles subflavus</name>
    <dbReference type="NCBI Taxonomy" id="3053353"/>
    <lineage>
        <taxon>Bacteria</taxon>
        <taxon>Pseudomonadati</taxon>
        <taxon>Pseudomonadota</taxon>
        <taxon>Betaproteobacteria</taxon>
        <taxon>Burkholderiales</taxon>
        <taxon>Sphaerotilaceae</taxon>
        <taxon>Roseateles</taxon>
    </lineage>
</organism>
<dbReference type="InterPro" id="IPR011006">
    <property type="entry name" value="CheY-like_superfamily"/>
</dbReference>
<evidence type="ECO:0000313" key="4">
    <source>
        <dbReference type="EMBL" id="MDL5031004.1"/>
    </source>
</evidence>
<dbReference type="PROSITE" id="PS50110">
    <property type="entry name" value="RESPONSE_REGULATORY"/>
    <property type="match status" value="1"/>
</dbReference>
<dbReference type="Proteomes" id="UP001238603">
    <property type="component" value="Unassembled WGS sequence"/>
</dbReference>
<sequence>MPQGPILVVDDEPINLDAMRLALGAVHKLIYARDGGSALEAIARHKPSLVLLDIRMPGMDGYEVCRAIKANPATEYLPVIFVTSLSDVGDEARGFEAGGVDFIVKPISPLVVRARVQTHLSLVKHSRLERSHRDAIFMLSEAGHFNDHDTGAHVWRMAAYSAELARAAGWSVESCRLMELAAPLHDTGKIGVPTTILAKPGPLDEAEWAVMRQHPQMGHEILSKSAAPVFQMAAEIALNHHEKWDGSGYPHGIAGTAIPESARIVAIADVYDALTMKRAYKEPWPAEQALAHIAEQQGRQFDPHLAGIFLTLAPKLVDIHRRWQQQSSPVLPPLVA</sequence>
<dbReference type="SMART" id="SM00471">
    <property type="entry name" value="HDc"/>
    <property type="match status" value="1"/>
</dbReference>
<evidence type="ECO:0000259" key="2">
    <source>
        <dbReference type="PROSITE" id="PS50110"/>
    </source>
</evidence>
<protein>
    <submittedName>
        <fullName evidence="4">Response regulator</fullName>
    </submittedName>
</protein>
<dbReference type="PROSITE" id="PS51832">
    <property type="entry name" value="HD_GYP"/>
    <property type="match status" value="1"/>
</dbReference>
<dbReference type="InterPro" id="IPR037522">
    <property type="entry name" value="HD_GYP_dom"/>
</dbReference>
<gene>
    <name evidence="4" type="ORF">QRD43_03715</name>
</gene>
<dbReference type="InterPro" id="IPR052020">
    <property type="entry name" value="Cyclic_di-GMP/3'3'-cGAMP_PDE"/>
</dbReference>
<proteinExistence type="predicted"/>
<dbReference type="SMART" id="SM00448">
    <property type="entry name" value="REC"/>
    <property type="match status" value="1"/>
</dbReference>
<dbReference type="RefSeq" id="WP_285981124.1">
    <property type="nucleotide sequence ID" value="NZ_JASVDS010000001.1"/>
</dbReference>
<reference evidence="4 5" key="1">
    <citation type="submission" date="2023-06" db="EMBL/GenBank/DDBJ databases">
        <title>Pelomonas sp. APW6 16S ribosomal RNA gene genome sequencing and assembly.</title>
        <authorList>
            <person name="Woo H."/>
        </authorList>
    </citation>
    <scope>NUCLEOTIDE SEQUENCE [LARGE SCALE GENOMIC DNA]</scope>
    <source>
        <strain evidence="4 5">APW6</strain>
    </source>
</reference>
<dbReference type="PANTHER" id="PTHR45228:SF5">
    <property type="entry name" value="CYCLIC DI-GMP PHOSPHODIESTERASE VC_1348-RELATED"/>
    <property type="match status" value="1"/>
</dbReference>
<dbReference type="InterPro" id="IPR001789">
    <property type="entry name" value="Sig_transdc_resp-reg_receiver"/>
</dbReference>
<keyword evidence="5" id="KW-1185">Reference proteome</keyword>
<accession>A0ABT7LDQ6</accession>
<evidence type="ECO:0000256" key="1">
    <source>
        <dbReference type="PROSITE-ProRule" id="PRU00169"/>
    </source>
</evidence>
<dbReference type="SUPFAM" id="SSF52172">
    <property type="entry name" value="CheY-like"/>
    <property type="match status" value="1"/>
</dbReference>
<feature type="modified residue" description="4-aspartylphosphate" evidence="1">
    <location>
        <position position="53"/>
    </location>
</feature>
<evidence type="ECO:0000259" key="3">
    <source>
        <dbReference type="PROSITE" id="PS51832"/>
    </source>
</evidence>
<dbReference type="CDD" id="cd00077">
    <property type="entry name" value="HDc"/>
    <property type="match status" value="1"/>
</dbReference>
<dbReference type="Pfam" id="PF13487">
    <property type="entry name" value="HD_5"/>
    <property type="match status" value="1"/>
</dbReference>
<name>A0ABT7LDQ6_9BURK</name>
<feature type="domain" description="HD-GYP" evidence="3">
    <location>
        <begin position="128"/>
        <end position="325"/>
    </location>
</feature>
<comment type="caution">
    <text evidence="4">The sequence shown here is derived from an EMBL/GenBank/DDBJ whole genome shotgun (WGS) entry which is preliminary data.</text>
</comment>
<dbReference type="SUPFAM" id="SSF109604">
    <property type="entry name" value="HD-domain/PDEase-like"/>
    <property type="match status" value="1"/>
</dbReference>
<dbReference type="InterPro" id="IPR003607">
    <property type="entry name" value="HD/PDEase_dom"/>
</dbReference>
<dbReference type="Gene3D" id="1.10.3210.10">
    <property type="entry name" value="Hypothetical protein af1432"/>
    <property type="match status" value="1"/>
</dbReference>